<dbReference type="Pfam" id="PF26002">
    <property type="entry name" value="Beta-barrel_AprE"/>
    <property type="match status" value="1"/>
</dbReference>
<dbReference type="InterPro" id="IPR006144">
    <property type="entry name" value="Secretion_HlyD_CS"/>
</dbReference>
<proteinExistence type="inferred from homology"/>
<evidence type="ECO:0000256" key="7">
    <source>
        <dbReference type="ARBA" id="ARBA00022989"/>
    </source>
</evidence>
<accession>V4PNV6</accession>
<sequence>MSLKKHIRVLAESWKAESLRRGIERTNRIETQFLPAALEVTETPPSPIGRAILWSIIAVTFAALLWSCLAKVEMVAIAEGRLVPTGRLRSVEALEPALVRTIAVREGQHVTAGQVLIELDPTMTDADAESAVTELSTAGLVLARSNALLSYAAGRGAALAPPEGSAAMAVQAESQLVAARISAYEAKRRSIMERRIGAEASMRASQAEITKLQRTLPILQSQFDDQTVLEAKGFGARQKVLQLQQAIITAEQDIATQRARMDEAHAQMASLNSDAAELREQFVTQAAQERTEAEGLTATRGDAFNKADRKRALQTMTAPVSGTIQQVSVTTLGEVVESGKPIVTIVPDGEELIVEALVLNRDVGFVHAHDRVVIKLEAYPFTRYGTLEGEVSELSPDAIVDEKRGLVFPARIKLLQNGIKLNGRVVRLSSGMSVAAEIVTGKRTIIGYIWSPVAKMASEAGRER</sequence>
<comment type="similarity">
    <text evidence="2 9">Belongs to the membrane fusion protein (MFP) (TC 8.A.1) family.</text>
</comment>
<evidence type="ECO:0000256" key="5">
    <source>
        <dbReference type="ARBA" id="ARBA00022519"/>
    </source>
</evidence>
<keyword evidence="14" id="KW-1185">Reference proteome</keyword>
<keyword evidence="8" id="KW-0472">Membrane</keyword>
<dbReference type="PATRIC" id="fig|1121022.4.peg.2692"/>
<keyword evidence="6" id="KW-0812">Transmembrane</keyword>
<dbReference type="InterPro" id="IPR058781">
    <property type="entry name" value="HH_AprE-like"/>
</dbReference>
<evidence type="ECO:0000256" key="1">
    <source>
        <dbReference type="ARBA" id="ARBA00004377"/>
    </source>
</evidence>
<feature type="domain" description="AprE-like long alpha-helical hairpin" evidence="11">
    <location>
        <begin position="159"/>
        <end position="295"/>
    </location>
</feature>
<dbReference type="InterPro" id="IPR010129">
    <property type="entry name" value="T1SS_HlyD"/>
</dbReference>
<evidence type="ECO:0000256" key="2">
    <source>
        <dbReference type="ARBA" id="ARBA00009477"/>
    </source>
</evidence>
<keyword evidence="7" id="KW-1133">Transmembrane helix</keyword>
<reference evidence="13 14" key="1">
    <citation type="journal article" date="2014" name="Nature">
        <title>Sequential evolution of bacterial morphology by co-option of a developmental regulator.</title>
        <authorList>
            <person name="Jiang C."/>
            <person name="Brown P.J."/>
            <person name="Ducret A."/>
            <person name="Brun Y.V."/>
        </authorList>
    </citation>
    <scope>NUCLEOTIDE SEQUENCE [LARGE SCALE GENOMIC DNA]</scope>
    <source>
        <strain evidence="13 14">DSM 16100</strain>
    </source>
</reference>
<gene>
    <name evidence="13" type="ORF">ABENE_13250</name>
</gene>
<dbReference type="RefSeq" id="WP_018083807.1">
    <property type="nucleotide sequence ID" value="NZ_AQWM01000045.1"/>
</dbReference>
<dbReference type="Gene3D" id="2.40.50.100">
    <property type="match status" value="1"/>
</dbReference>
<comment type="caution">
    <text evidence="13">The sequence shown here is derived from an EMBL/GenBank/DDBJ whole genome shotgun (WGS) entry which is preliminary data.</text>
</comment>
<evidence type="ECO:0000256" key="9">
    <source>
        <dbReference type="RuleBase" id="RU365093"/>
    </source>
</evidence>
<evidence type="ECO:0000313" key="13">
    <source>
        <dbReference type="EMBL" id="ESQ89966.1"/>
    </source>
</evidence>
<dbReference type="NCBIfam" id="TIGR01843">
    <property type="entry name" value="type_I_hlyD"/>
    <property type="match status" value="1"/>
</dbReference>
<keyword evidence="10" id="KW-0175">Coiled coil</keyword>
<dbReference type="PROSITE" id="PS00543">
    <property type="entry name" value="HLYD_FAMILY"/>
    <property type="match status" value="1"/>
</dbReference>
<dbReference type="EMBL" id="AWGB01000027">
    <property type="protein sequence ID" value="ESQ89966.1"/>
    <property type="molecule type" value="Genomic_DNA"/>
</dbReference>
<evidence type="ECO:0000259" key="12">
    <source>
        <dbReference type="Pfam" id="PF26002"/>
    </source>
</evidence>
<dbReference type="Pfam" id="PF25994">
    <property type="entry name" value="HH_AprE"/>
    <property type="match status" value="1"/>
</dbReference>
<evidence type="ECO:0000256" key="3">
    <source>
        <dbReference type="ARBA" id="ARBA00022448"/>
    </source>
</evidence>
<evidence type="ECO:0000256" key="10">
    <source>
        <dbReference type="SAM" id="Coils"/>
    </source>
</evidence>
<dbReference type="Gene3D" id="1.10.287.470">
    <property type="entry name" value="Helix hairpin bin"/>
    <property type="match status" value="1"/>
</dbReference>
<keyword evidence="3 9" id="KW-0813">Transport</keyword>
<dbReference type="SUPFAM" id="SSF111369">
    <property type="entry name" value="HlyD-like secretion proteins"/>
    <property type="match status" value="1"/>
</dbReference>
<dbReference type="STRING" id="1121022.GCA_000376105_04127"/>
<name>V4PNV6_9CAUL</name>
<dbReference type="PANTHER" id="PTHR30386:SF27">
    <property type="entry name" value="MEMBRANE FUSION PROTEIN (MFP) FAMILY PROTEIN"/>
    <property type="match status" value="1"/>
</dbReference>
<evidence type="ECO:0000256" key="4">
    <source>
        <dbReference type="ARBA" id="ARBA00022475"/>
    </source>
</evidence>
<comment type="subcellular location">
    <subcellularLocation>
        <location evidence="1 9">Cell inner membrane</location>
        <topology evidence="1 9">Single-pass membrane protein</topology>
    </subcellularLocation>
</comment>
<dbReference type="PRINTS" id="PR01490">
    <property type="entry name" value="RTXTOXIND"/>
</dbReference>
<dbReference type="InterPro" id="IPR050739">
    <property type="entry name" value="MFP"/>
</dbReference>
<dbReference type="Gene3D" id="2.40.30.170">
    <property type="match status" value="1"/>
</dbReference>
<evidence type="ECO:0000259" key="11">
    <source>
        <dbReference type="Pfam" id="PF25994"/>
    </source>
</evidence>
<evidence type="ECO:0000313" key="14">
    <source>
        <dbReference type="Proteomes" id="UP000017837"/>
    </source>
</evidence>
<feature type="coiled-coil region" evidence="10">
    <location>
        <begin position="254"/>
        <end position="281"/>
    </location>
</feature>
<keyword evidence="5 9" id="KW-0997">Cell inner membrane</keyword>
<evidence type="ECO:0000256" key="6">
    <source>
        <dbReference type="ARBA" id="ARBA00022692"/>
    </source>
</evidence>
<dbReference type="AlphaFoldDB" id="V4PNV6"/>
<dbReference type="eggNOG" id="COG0845">
    <property type="taxonomic scope" value="Bacteria"/>
</dbReference>
<keyword evidence="4 9" id="KW-1003">Cell membrane</keyword>
<dbReference type="GO" id="GO:0005886">
    <property type="term" value="C:plasma membrane"/>
    <property type="evidence" value="ECO:0007669"/>
    <property type="project" value="UniProtKB-SubCell"/>
</dbReference>
<dbReference type="Proteomes" id="UP000017837">
    <property type="component" value="Unassembled WGS sequence"/>
</dbReference>
<evidence type="ECO:0000256" key="8">
    <source>
        <dbReference type="ARBA" id="ARBA00023136"/>
    </source>
</evidence>
<feature type="domain" description="AprE-like beta-barrel" evidence="12">
    <location>
        <begin position="352"/>
        <end position="441"/>
    </location>
</feature>
<dbReference type="PANTHER" id="PTHR30386">
    <property type="entry name" value="MEMBRANE FUSION SUBUNIT OF EMRAB-TOLC MULTIDRUG EFFLUX PUMP"/>
    <property type="match status" value="1"/>
</dbReference>
<protein>
    <recommendedName>
        <fullName evidence="9">Membrane fusion protein (MFP) family protein</fullName>
    </recommendedName>
</protein>
<dbReference type="InterPro" id="IPR058982">
    <property type="entry name" value="Beta-barrel_AprE"/>
</dbReference>
<dbReference type="GO" id="GO:0009306">
    <property type="term" value="P:protein secretion"/>
    <property type="evidence" value="ECO:0007669"/>
    <property type="project" value="InterPro"/>
</dbReference>
<dbReference type="OrthoDB" id="9810980at2"/>
<organism evidence="13 14">
    <name type="scientific">Asticcacaulis benevestitus DSM 16100 = ATCC BAA-896</name>
    <dbReference type="NCBI Taxonomy" id="1121022"/>
    <lineage>
        <taxon>Bacteria</taxon>
        <taxon>Pseudomonadati</taxon>
        <taxon>Pseudomonadota</taxon>
        <taxon>Alphaproteobacteria</taxon>
        <taxon>Caulobacterales</taxon>
        <taxon>Caulobacteraceae</taxon>
        <taxon>Asticcacaulis</taxon>
    </lineage>
</organism>